<dbReference type="EMBL" id="PDCK01000045">
    <property type="protein sequence ID" value="PRQ20950.1"/>
    <property type="molecule type" value="Genomic_DNA"/>
</dbReference>
<dbReference type="Gramene" id="PRQ20950">
    <property type="protein sequence ID" value="PRQ20950"/>
    <property type="gene ID" value="RchiOBHm_Chr7g0233731"/>
</dbReference>
<accession>A0A2P6PGA4</accession>
<dbReference type="GO" id="GO:0016829">
    <property type="term" value="F:lyase activity"/>
    <property type="evidence" value="ECO:0007669"/>
    <property type="project" value="UniProtKB-KW"/>
</dbReference>
<comment type="caution">
    <text evidence="1">The sequence shown here is derived from an EMBL/GenBank/DDBJ whole genome shotgun (WGS) entry which is preliminary data.</text>
</comment>
<dbReference type="STRING" id="74649.A0A2P6PGA4"/>
<dbReference type="AlphaFoldDB" id="A0A2P6PGA4"/>
<dbReference type="InterPro" id="IPR010325">
    <property type="entry name" value="Rhamnogal_lyase"/>
</dbReference>
<proteinExistence type="predicted"/>
<dbReference type="PANTHER" id="PTHR32018">
    <property type="entry name" value="RHAMNOGALACTURONATE LYASE FAMILY PROTEIN"/>
    <property type="match status" value="1"/>
</dbReference>
<dbReference type="PANTHER" id="PTHR32018:SF16">
    <property type="entry name" value="RHAMNOGALACTURONAN ENDOLYASE"/>
    <property type="match status" value="1"/>
</dbReference>
<keyword evidence="2" id="KW-1185">Reference proteome</keyword>
<dbReference type="Proteomes" id="UP000238479">
    <property type="component" value="Chromosome 7"/>
</dbReference>
<sequence>MHKLQVIMDNGILQVTLSKPGGIVTGIQYNGINNLLEVQNTETNRGYWDLVWSEAGSVGTTGTFDVGWVWEFGYL</sequence>
<reference evidence="1 2" key="1">
    <citation type="journal article" date="2018" name="Nat. Genet.">
        <title>The Rosa genome provides new insights in the design of modern roses.</title>
        <authorList>
            <person name="Bendahmane M."/>
        </authorList>
    </citation>
    <scope>NUCLEOTIDE SEQUENCE [LARGE SCALE GENOMIC DNA]</scope>
    <source>
        <strain evidence="2">cv. Old Blush</strain>
    </source>
</reference>
<dbReference type="Pfam" id="PF06045">
    <property type="entry name" value="Rhamnogal_lyase"/>
    <property type="match status" value="1"/>
</dbReference>
<name>A0A2P6PGA4_ROSCH</name>
<gene>
    <name evidence="1" type="ORF">RchiOBHm_Chr7g0233731</name>
</gene>
<evidence type="ECO:0000313" key="1">
    <source>
        <dbReference type="EMBL" id="PRQ20950.1"/>
    </source>
</evidence>
<dbReference type="OMA" id="QNTETNR"/>
<evidence type="ECO:0000313" key="2">
    <source>
        <dbReference type="Proteomes" id="UP000238479"/>
    </source>
</evidence>
<organism evidence="1 2">
    <name type="scientific">Rosa chinensis</name>
    <name type="common">China rose</name>
    <dbReference type="NCBI Taxonomy" id="74649"/>
    <lineage>
        <taxon>Eukaryota</taxon>
        <taxon>Viridiplantae</taxon>
        <taxon>Streptophyta</taxon>
        <taxon>Embryophyta</taxon>
        <taxon>Tracheophyta</taxon>
        <taxon>Spermatophyta</taxon>
        <taxon>Magnoliopsida</taxon>
        <taxon>eudicotyledons</taxon>
        <taxon>Gunneridae</taxon>
        <taxon>Pentapetalae</taxon>
        <taxon>rosids</taxon>
        <taxon>fabids</taxon>
        <taxon>Rosales</taxon>
        <taxon>Rosaceae</taxon>
        <taxon>Rosoideae</taxon>
        <taxon>Rosoideae incertae sedis</taxon>
        <taxon>Rosa</taxon>
    </lineage>
</organism>
<dbReference type="InterPro" id="IPR051850">
    <property type="entry name" value="Polysacch_Lyase_4"/>
</dbReference>
<protein>
    <submittedName>
        <fullName evidence="1">Putative rhamnogalacturonate lyase</fullName>
    </submittedName>
</protein>
<keyword evidence="1" id="KW-0456">Lyase</keyword>